<feature type="transmembrane region" description="Helical" evidence="5">
    <location>
        <begin position="12"/>
        <end position="36"/>
    </location>
</feature>
<dbReference type="InterPro" id="IPR006694">
    <property type="entry name" value="Fatty_acid_hydroxylase"/>
</dbReference>
<evidence type="ECO:0000313" key="8">
    <source>
        <dbReference type="Proteomes" id="UP000018895"/>
    </source>
</evidence>
<dbReference type="AlphaFoldDB" id="W4QIW1"/>
<dbReference type="GO" id="GO:0008610">
    <property type="term" value="P:lipid biosynthetic process"/>
    <property type="evidence" value="ECO:0007669"/>
    <property type="project" value="InterPro"/>
</dbReference>
<organism evidence="7 8">
    <name type="scientific">Halalkalibacter hemicellulosilyticusJCM 9152</name>
    <dbReference type="NCBI Taxonomy" id="1236971"/>
    <lineage>
        <taxon>Bacteria</taxon>
        <taxon>Bacillati</taxon>
        <taxon>Bacillota</taxon>
        <taxon>Bacilli</taxon>
        <taxon>Bacillales</taxon>
        <taxon>Bacillaceae</taxon>
        <taxon>Halalkalibacter</taxon>
    </lineage>
</organism>
<gene>
    <name evidence="7" type="ORF">JCM9152_3570</name>
</gene>
<dbReference type="GO" id="GO:0016020">
    <property type="term" value="C:membrane"/>
    <property type="evidence" value="ECO:0007669"/>
    <property type="project" value="UniProtKB-SubCell"/>
</dbReference>
<evidence type="ECO:0000256" key="4">
    <source>
        <dbReference type="ARBA" id="ARBA00023136"/>
    </source>
</evidence>
<feature type="transmembrane region" description="Helical" evidence="5">
    <location>
        <begin position="99"/>
        <end position="117"/>
    </location>
</feature>
<feature type="domain" description="Fatty acid hydroxylase" evidence="6">
    <location>
        <begin position="100"/>
        <end position="234"/>
    </location>
</feature>
<evidence type="ECO:0000256" key="1">
    <source>
        <dbReference type="ARBA" id="ARBA00004370"/>
    </source>
</evidence>
<evidence type="ECO:0000256" key="3">
    <source>
        <dbReference type="ARBA" id="ARBA00022989"/>
    </source>
</evidence>
<dbReference type="RefSeq" id="WP_035346290.1">
    <property type="nucleotide sequence ID" value="NZ_BAUU01000028.1"/>
</dbReference>
<keyword evidence="8" id="KW-1185">Reference proteome</keyword>
<keyword evidence="2 5" id="KW-0812">Transmembrane</keyword>
<evidence type="ECO:0000259" key="6">
    <source>
        <dbReference type="Pfam" id="PF04116"/>
    </source>
</evidence>
<feature type="transmembrane region" description="Helical" evidence="5">
    <location>
        <begin position="165"/>
        <end position="188"/>
    </location>
</feature>
<reference evidence="7" key="1">
    <citation type="journal article" date="2014" name="Genome Announc.">
        <title>Draft Genome Sequences of Three Alkaliphilic Bacillus Strains, Bacillus wakoensis JCM 9140T, Bacillus akibai JCM 9157T, and Bacillus hemicellulosilyticus JCM 9152T.</title>
        <authorList>
            <person name="Yuki M."/>
            <person name="Oshima K."/>
            <person name="Suda W."/>
            <person name="Oshida Y."/>
            <person name="Kitamura K."/>
            <person name="Iida T."/>
            <person name="Hattori M."/>
            <person name="Ohkuma M."/>
        </authorList>
    </citation>
    <scope>NUCLEOTIDE SEQUENCE [LARGE SCALE GENOMIC DNA]</scope>
    <source>
        <strain evidence="7">JCM 9152</strain>
    </source>
</reference>
<dbReference type="GO" id="GO:0016491">
    <property type="term" value="F:oxidoreductase activity"/>
    <property type="evidence" value="ECO:0007669"/>
    <property type="project" value="InterPro"/>
</dbReference>
<keyword evidence="3 5" id="KW-1133">Transmembrane helix</keyword>
<keyword evidence="4 5" id="KW-0472">Membrane</keyword>
<comment type="caution">
    <text evidence="7">The sequence shown here is derived from an EMBL/GenBank/DDBJ whole genome shotgun (WGS) entry which is preliminary data.</text>
</comment>
<dbReference type="InterPro" id="IPR050307">
    <property type="entry name" value="Sterol_Desaturase_Related"/>
</dbReference>
<dbReference type="GO" id="GO:0005506">
    <property type="term" value="F:iron ion binding"/>
    <property type="evidence" value="ECO:0007669"/>
    <property type="project" value="InterPro"/>
</dbReference>
<dbReference type="STRING" id="1236971.JCM9152_3570"/>
<protein>
    <submittedName>
        <fullName evidence="7">Sterol desaturase</fullName>
    </submittedName>
</protein>
<name>W4QIW1_9BACI</name>
<evidence type="ECO:0000313" key="7">
    <source>
        <dbReference type="EMBL" id="GAE32055.1"/>
    </source>
</evidence>
<feature type="transmembrane region" description="Helical" evidence="5">
    <location>
        <begin position="138"/>
        <end position="159"/>
    </location>
</feature>
<dbReference type="OrthoDB" id="2834683at2"/>
<comment type="subcellular location">
    <subcellularLocation>
        <location evidence="1">Membrane</location>
    </subcellularLocation>
</comment>
<evidence type="ECO:0000256" key="5">
    <source>
        <dbReference type="SAM" id="Phobius"/>
    </source>
</evidence>
<dbReference type="Proteomes" id="UP000018895">
    <property type="component" value="Unassembled WGS sequence"/>
</dbReference>
<sequence length="253" mass="29825">MFESSIEWLKDATWWEASVFILSFNVIILVMCVLIGNRLVRRFMKHPVAEIVTKRPYEIVLASVSVLLNSTVTMIGFYLWRNDVIVLSTSFGLRAWLDILVLLFIMDFAMYLFHRLAHVKWLYPYIHRTHHRFEDPRPITLFALNPLENLGFGLLWIIVLSVYPASWIGITGYLFFNIVYGLIAHLGVEPFPSSWVKHPVMKWISTSTYHTQHHQQEHYNFGFYTIIWDRLFGTMSPRYPSHFAKKLPEERDG</sequence>
<dbReference type="PANTHER" id="PTHR11863">
    <property type="entry name" value="STEROL DESATURASE"/>
    <property type="match status" value="1"/>
</dbReference>
<dbReference type="EMBL" id="BAUU01000028">
    <property type="protein sequence ID" value="GAE32055.1"/>
    <property type="molecule type" value="Genomic_DNA"/>
</dbReference>
<dbReference type="Pfam" id="PF04116">
    <property type="entry name" value="FA_hydroxylase"/>
    <property type="match status" value="1"/>
</dbReference>
<accession>W4QIW1</accession>
<proteinExistence type="predicted"/>
<evidence type="ECO:0000256" key="2">
    <source>
        <dbReference type="ARBA" id="ARBA00022692"/>
    </source>
</evidence>
<feature type="transmembrane region" description="Helical" evidence="5">
    <location>
        <begin position="57"/>
        <end position="79"/>
    </location>
</feature>